<name>A0ABR3HVL9_LOXSC</name>
<sequence length="183" mass="21824">MTKSSSRASCIHFVFINYIRYIATEHPNVTYKNPKYISGNMTSLRYGRNSPIYYVGINMTTLFWLDNNLTLDFYFYEYLTNVYKRGFIEMHLKFCDFIHKDKFFGQQMRQGNLSKPCPYPPGEYHLYNMSINPEAIPRNFPFIKGRIYCNVTYKKTDLVVSGYIDMEVKEFRLKRPKEKKSLV</sequence>
<gene>
    <name evidence="1" type="ORF">ABMA27_001831</name>
</gene>
<evidence type="ECO:0008006" key="3">
    <source>
        <dbReference type="Google" id="ProtNLM"/>
    </source>
</evidence>
<evidence type="ECO:0000313" key="2">
    <source>
        <dbReference type="Proteomes" id="UP001549920"/>
    </source>
</evidence>
<keyword evidence="2" id="KW-1185">Reference proteome</keyword>
<protein>
    <recommendedName>
        <fullName evidence="3">MD-2-related lipid-recognition domain-containing protein</fullName>
    </recommendedName>
</protein>
<dbReference type="Pfam" id="PF06477">
    <property type="entry name" value="DUF1091"/>
    <property type="match status" value="1"/>
</dbReference>
<comment type="caution">
    <text evidence="1">The sequence shown here is derived from an EMBL/GenBank/DDBJ whole genome shotgun (WGS) entry which is preliminary data.</text>
</comment>
<proteinExistence type="predicted"/>
<organism evidence="1 2">
    <name type="scientific">Loxostege sticticalis</name>
    <name type="common">Beet webworm moth</name>
    <dbReference type="NCBI Taxonomy" id="481309"/>
    <lineage>
        <taxon>Eukaryota</taxon>
        <taxon>Metazoa</taxon>
        <taxon>Ecdysozoa</taxon>
        <taxon>Arthropoda</taxon>
        <taxon>Hexapoda</taxon>
        <taxon>Insecta</taxon>
        <taxon>Pterygota</taxon>
        <taxon>Neoptera</taxon>
        <taxon>Endopterygota</taxon>
        <taxon>Lepidoptera</taxon>
        <taxon>Glossata</taxon>
        <taxon>Ditrysia</taxon>
        <taxon>Pyraloidea</taxon>
        <taxon>Crambidae</taxon>
        <taxon>Pyraustinae</taxon>
        <taxon>Loxostege</taxon>
    </lineage>
</organism>
<accession>A0ABR3HVL9</accession>
<reference evidence="1 2" key="1">
    <citation type="submission" date="2024-06" db="EMBL/GenBank/DDBJ databases">
        <title>A chromosome-level genome assembly of beet webworm, Loxostege sticticalis.</title>
        <authorList>
            <person name="Zhang Y."/>
        </authorList>
    </citation>
    <scope>NUCLEOTIDE SEQUENCE [LARGE SCALE GENOMIC DNA]</scope>
    <source>
        <strain evidence="1">AQ026</strain>
        <tissue evidence="1">Whole body</tissue>
    </source>
</reference>
<dbReference type="EMBL" id="JBEUOH010000012">
    <property type="protein sequence ID" value="KAL0880601.1"/>
    <property type="molecule type" value="Genomic_DNA"/>
</dbReference>
<dbReference type="Proteomes" id="UP001549920">
    <property type="component" value="Unassembled WGS sequence"/>
</dbReference>
<evidence type="ECO:0000313" key="1">
    <source>
        <dbReference type="EMBL" id="KAL0880601.1"/>
    </source>
</evidence>
<dbReference type="InterPro" id="IPR010512">
    <property type="entry name" value="DUF1091"/>
</dbReference>